<keyword evidence="10" id="KW-1185">Reference proteome</keyword>
<dbReference type="InterPro" id="IPR038765">
    <property type="entry name" value="Papain-like_cys_pep_sf"/>
</dbReference>
<dbReference type="AlphaFoldDB" id="R7QD84"/>
<dbReference type="KEGG" id="ccp:CHC_T00004398001"/>
<name>R7QD84_CHOCR</name>
<dbReference type="GO" id="GO:0004843">
    <property type="term" value="F:cysteine-type deubiquitinase activity"/>
    <property type="evidence" value="ECO:0007669"/>
    <property type="project" value="UniProtKB-EC"/>
</dbReference>
<dbReference type="InterPro" id="IPR028889">
    <property type="entry name" value="USP"/>
</dbReference>
<dbReference type="RefSeq" id="XP_005716286.1">
    <property type="nucleotide sequence ID" value="XM_005716229.1"/>
</dbReference>
<dbReference type="GO" id="GO:0016579">
    <property type="term" value="P:protein deubiquitination"/>
    <property type="evidence" value="ECO:0007669"/>
    <property type="project" value="InterPro"/>
</dbReference>
<dbReference type="GeneID" id="17324018"/>
<evidence type="ECO:0000256" key="7">
    <source>
        <dbReference type="ARBA" id="ARBA00022807"/>
    </source>
</evidence>
<gene>
    <name evidence="9" type="ORF">CHC_T00004398001</name>
</gene>
<dbReference type="OMA" id="ICCENSK"/>
<evidence type="ECO:0000256" key="3">
    <source>
        <dbReference type="ARBA" id="ARBA00012759"/>
    </source>
</evidence>
<dbReference type="EC" id="3.4.19.12" evidence="3"/>
<dbReference type="Pfam" id="PF00443">
    <property type="entry name" value="UCH"/>
    <property type="match status" value="1"/>
</dbReference>
<feature type="domain" description="USP" evidence="8">
    <location>
        <begin position="52"/>
        <end position="392"/>
    </location>
</feature>
<dbReference type="Gramene" id="CDF36467">
    <property type="protein sequence ID" value="CDF36467"/>
    <property type="gene ID" value="CHC_T00004398001"/>
</dbReference>
<reference evidence="10" key="1">
    <citation type="journal article" date="2013" name="Proc. Natl. Acad. Sci. U.S.A.">
        <title>Genome structure and metabolic features in the red seaweed Chondrus crispus shed light on evolution of the Archaeplastida.</title>
        <authorList>
            <person name="Collen J."/>
            <person name="Porcel B."/>
            <person name="Carre W."/>
            <person name="Ball S.G."/>
            <person name="Chaparro C."/>
            <person name="Tonon T."/>
            <person name="Barbeyron T."/>
            <person name="Michel G."/>
            <person name="Noel B."/>
            <person name="Valentin K."/>
            <person name="Elias M."/>
            <person name="Artiguenave F."/>
            <person name="Arun A."/>
            <person name="Aury J.M."/>
            <person name="Barbosa-Neto J.F."/>
            <person name="Bothwell J.H."/>
            <person name="Bouget F.Y."/>
            <person name="Brillet L."/>
            <person name="Cabello-Hurtado F."/>
            <person name="Capella-Gutierrez S."/>
            <person name="Charrier B."/>
            <person name="Cladiere L."/>
            <person name="Cock J.M."/>
            <person name="Coelho S.M."/>
            <person name="Colleoni C."/>
            <person name="Czjzek M."/>
            <person name="Da Silva C."/>
            <person name="Delage L."/>
            <person name="Denoeud F."/>
            <person name="Deschamps P."/>
            <person name="Dittami S.M."/>
            <person name="Gabaldon T."/>
            <person name="Gachon C.M."/>
            <person name="Groisillier A."/>
            <person name="Herve C."/>
            <person name="Jabbari K."/>
            <person name="Katinka M."/>
            <person name="Kloareg B."/>
            <person name="Kowalczyk N."/>
            <person name="Labadie K."/>
            <person name="Leblanc C."/>
            <person name="Lopez P.J."/>
            <person name="McLachlan D.H."/>
            <person name="Meslet-Cladiere L."/>
            <person name="Moustafa A."/>
            <person name="Nehr Z."/>
            <person name="Nyvall Collen P."/>
            <person name="Panaud O."/>
            <person name="Partensky F."/>
            <person name="Poulain J."/>
            <person name="Rensing S.A."/>
            <person name="Rousvoal S."/>
            <person name="Samson G."/>
            <person name="Symeonidi A."/>
            <person name="Weissenbach J."/>
            <person name="Zambounis A."/>
            <person name="Wincker P."/>
            <person name="Boyen C."/>
        </authorList>
    </citation>
    <scope>NUCLEOTIDE SEQUENCE [LARGE SCALE GENOMIC DNA]</scope>
    <source>
        <strain evidence="10">cv. Stackhouse</strain>
    </source>
</reference>
<dbReference type="InterPro" id="IPR050164">
    <property type="entry name" value="Peptidase_C19"/>
</dbReference>
<evidence type="ECO:0000256" key="5">
    <source>
        <dbReference type="ARBA" id="ARBA00022786"/>
    </source>
</evidence>
<accession>R7QD84</accession>
<dbReference type="PANTHER" id="PTHR24006">
    <property type="entry name" value="UBIQUITIN CARBOXYL-TERMINAL HYDROLASE"/>
    <property type="match status" value="1"/>
</dbReference>
<dbReference type="STRING" id="2769.R7QD84"/>
<dbReference type="Gene3D" id="3.90.70.10">
    <property type="entry name" value="Cysteine proteinases"/>
    <property type="match status" value="1"/>
</dbReference>
<dbReference type="PANTHER" id="PTHR24006:SF888">
    <property type="entry name" value="UBIQUITIN CARBOXYL-TERMINAL HYDROLASE 30"/>
    <property type="match status" value="1"/>
</dbReference>
<keyword evidence="7" id="KW-0788">Thiol protease</keyword>
<organism evidence="9 10">
    <name type="scientific">Chondrus crispus</name>
    <name type="common">Carrageen Irish moss</name>
    <name type="synonym">Polymorpha crispa</name>
    <dbReference type="NCBI Taxonomy" id="2769"/>
    <lineage>
        <taxon>Eukaryota</taxon>
        <taxon>Rhodophyta</taxon>
        <taxon>Florideophyceae</taxon>
        <taxon>Rhodymeniophycidae</taxon>
        <taxon>Gigartinales</taxon>
        <taxon>Gigartinaceae</taxon>
        <taxon>Chondrus</taxon>
    </lineage>
</organism>
<comment type="catalytic activity">
    <reaction evidence="1">
        <text>Thiol-dependent hydrolysis of ester, thioester, amide, peptide and isopeptide bonds formed by the C-terminal Gly of ubiquitin (a 76-residue protein attached to proteins as an intracellular targeting signal).</text>
        <dbReference type="EC" id="3.4.19.12"/>
    </reaction>
</comment>
<sequence length="401" mass="45067">MKAKSSPICCENSKLIYAPRLQASFRSFASKEQLVPTRRKRTRDEWIEPRPRGLWNSGQSCHLGSVIAALSAVSMLRDWLIEQDTTSAYETPFSLVKHYILECAPSSAYRRALDPRPLLTLLEQSGWKSRHAQDAHETMARLLEILEDGYGAQSNQGTSPLGLGWRSEPGGCGTSLCYGKPPMADVAIGKRKSGPPFSALLSSSNKCHSCGFKSPTSFQSSFLLTLPIPRYERTLSELFYNTYMRGEEIDMRCDHCMQLGLHTRFLEMKRFPGVLVMHLQKAIYGSGIDASTRRQVALSHSLHIPVRVGKKEVARVETYSLRSVVGHKGVANTWSSHFDAVVSRKCEGVCEGLLGLTESRRWFHVDDQHISRCDSDTPLIPSQTYLVVYQRQDDRVKLAIR</sequence>
<evidence type="ECO:0000256" key="6">
    <source>
        <dbReference type="ARBA" id="ARBA00022801"/>
    </source>
</evidence>
<keyword evidence="5" id="KW-0833">Ubl conjugation pathway</keyword>
<dbReference type="EMBL" id="HG001780">
    <property type="protein sequence ID" value="CDF36467.1"/>
    <property type="molecule type" value="Genomic_DNA"/>
</dbReference>
<evidence type="ECO:0000259" key="8">
    <source>
        <dbReference type="PROSITE" id="PS50235"/>
    </source>
</evidence>
<dbReference type="InterPro" id="IPR001394">
    <property type="entry name" value="Peptidase_C19_UCH"/>
</dbReference>
<evidence type="ECO:0000313" key="9">
    <source>
        <dbReference type="EMBL" id="CDF36467.1"/>
    </source>
</evidence>
<dbReference type="Proteomes" id="UP000012073">
    <property type="component" value="Unassembled WGS sequence"/>
</dbReference>
<evidence type="ECO:0000256" key="2">
    <source>
        <dbReference type="ARBA" id="ARBA00009085"/>
    </source>
</evidence>
<protein>
    <recommendedName>
        <fullName evidence="3">ubiquitinyl hydrolase 1</fullName>
        <ecNumber evidence="3">3.4.19.12</ecNumber>
    </recommendedName>
</protein>
<evidence type="ECO:0000313" key="10">
    <source>
        <dbReference type="Proteomes" id="UP000012073"/>
    </source>
</evidence>
<dbReference type="PhylomeDB" id="R7QD84"/>
<proteinExistence type="inferred from homology"/>
<dbReference type="OrthoDB" id="2020758at2759"/>
<evidence type="ECO:0000256" key="4">
    <source>
        <dbReference type="ARBA" id="ARBA00022670"/>
    </source>
</evidence>
<dbReference type="GO" id="GO:0005829">
    <property type="term" value="C:cytosol"/>
    <property type="evidence" value="ECO:0007669"/>
    <property type="project" value="TreeGrafter"/>
</dbReference>
<dbReference type="GO" id="GO:0005634">
    <property type="term" value="C:nucleus"/>
    <property type="evidence" value="ECO:0007669"/>
    <property type="project" value="TreeGrafter"/>
</dbReference>
<dbReference type="GO" id="GO:0006508">
    <property type="term" value="P:proteolysis"/>
    <property type="evidence" value="ECO:0007669"/>
    <property type="project" value="UniProtKB-KW"/>
</dbReference>
<evidence type="ECO:0000256" key="1">
    <source>
        <dbReference type="ARBA" id="ARBA00000707"/>
    </source>
</evidence>
<dbReference type="SUPFAM" id="SSF54001">
    <property type="entry name" value="Cysteine proteinases"/>
    <property type="match status" value="1"/>
</dbReference>
<keyword evidence="6" id="KW-0378">Hydrolase</keyword>
<keyword evidence="4" id="KW-0645">Protease</keyword>
<dbReference type="PROSITE" id="PS50235">
    <property type="entry name" value="USP_3"/>
    <property type="match status" value="1"/>
</dbReference>
<comment type="similarity">
    <text evidence="2">Belongs to the peptidase C19 family.</text>
</comment>